<accession>A0A0E9WM78</accession>
<dbReference type="EMBL" id="GBXM01017078">
    <property type="protein sequence ID" value="JAH91499.1"/>
    <property type="molecule type" value="Transcribed_RNA"/>
</dbReference>
<reference evidence="1" key="1">
    <citation type="submission" date="2014-11" db="EMBL/GenBank/DDBJ databases">
        <authorList>
            <person name="Amaro Gonzalez C."/>
        </authorList>
    </citation>
    <scope>NUCLEOTIDE SEQUENCE</scope>
</reference>
<sequence>MPFTSHISFTTDFHTYTFKFNALKHTGSVRKKQRQLQPCPGQLSSALSLLQSGYSGNKVSNIRHSHQEISH</sequence>
<reference evidence="1" key="2">
    <citation type="journal article" date="2015" name="Fish Shellfish Immunol.">
        <title>Early steps in the European eel (Anguilla anguilla)-Vibrio vulnificus interaction in the gills: Role of the RtxA13 toxin.</title>
        <authorList>
            <person name="Callol A."/>
            <person name="Pajuelo D."/>
            <person name="Ebbesson L."/>
            <person name="Teles M."/>
            <person name="MacKenzie S."/>
            <person name="Amaro C."/>
        </authorList>
    </citation>
    <scope>NUCLEOTIDE SEQUENCE</scope>
</reference>
<dbReference type="AlphaFoldDB" id="A0A0E9WM78"/>
<evidence type="ECO:0000313" key="1">
    <source>
        <dbReference type="EMBL" id="JAH91499.1"/>
    </source>
</evidence>
<organism evidence="1">
    <name type="scientific">Anguilla anguilla</name>
    <name type="common">European freshwater eel</name>
    <name type="synonym">Muraena anguilla</name>
    <dbReference type="NCBI Taxonomy" id="7936"/>
    <lineage>
        <taxon>Eukaryota</taxon>
        <taxon>Metazoa</taxon>
        <taxon>Chordata</taxon>
        <taxon>Craniata</taxon>
        <taxon>Vertebrata</taxon>
        <taxon>Euteleostomi</taxon>
        <taxon>Actinopterygii</taxon>
        <taxon>Neopterygii</taxon>
        <taxon>Teleostei</taxon>
        <taxon>Anguilliformes</taxon>
        <taxon>Anguillidae</taxon>
        <taxon>Anguilla</taxon>
    </lineage>
</organism>
<name>A0A0E9WM78_ANGAN</name>
<proteinExistence type="predicted"/>
<protein>
    <submittedName>
        <fullName evidence="1">Uncharacterized protein</fullName>
    </submittedName>
</protein>